<evidence type="ECO:0000256" key="7">
    <source>
        <dbReference type="SAM" id="Phobius"/>
    </source>
</evidence>
<evidence type="ECO:0000256" key="2">
    <source>
        <dbReference type="ARBA" id="ARBA00005583"/>
    </source>
</evidence>
<feature type="transmembrane region" description="Helical" evidence="7">
    <location>
        <begin position="139"/>
        <end position="157"/>
    </location>
</feature>
<evidence type="ECO:0000256" key="1">
    <source>
        <dbReference type="ARBA" id="ARBA00004141"/>
    </source>
</evidence>
<dbReference type="CDD" id="cd06852">
    <property type="entry name" value="GT_MraY"/>
    <property type="match status" value="1"/>
</dbReference>
<dbReference type="HAMAP" id="MF_00038">
    <property type="entry name" value="MraY"/>
    <property type="match status" value="1"/>
</dbReference>
<feature type="transmembrane region" description="Helical" evidence="7">
    <location>
        <begin position="409"/>
        <end position="436"/>
    </location>
</feature>
<dbReference type="PROSITE" id="PS01347">
    <property type="entry name" value="MRAY_1"/>
    <property type="match status" value="1"/>
</dbReference>
<evidence type="ECO:0000313" key="8">
    <source>
        <dbReference type="Proteomes" id="UP001652623"/>
    </source>
</evidence>
<accession>A0ABM3I907</accession>
<keyword evidence="5 7" id="KW-1133">Transmembrane helix</keyword>
<feature type="transmembrane region" description="Helical" evidence="7">
    <location>
        <begin position="247"/>
        <end position="266"/>
    </location>
</feature>
<feature type="transmembrane region" description="Helical" evidence="7">
    <location>
        <begin position="377"/>
        <end position="397"/>
    </location>
</feature>
<dbReference type="PROSITE" id="PS01348">
    <property type="entry name" value="MRAY_2"/>
    <property type="match status" value="1"/>
</dbReference>
<reference evidence="9" key="2">
    <citation type="submission" date="2025-08" db="UniProtKB">
        <authorList>
            <consortium name="RefSeq"/>
        </authorList>
    </citation>
    <scope>IDENTIFICATION</scope>
    <source>
        <tissue evidence="9">Seedling</tissue>
    </source>
</reference>
<evidence type="ECO:0000256" key="3">
    <source>
        <dbReference type="ARBA" id="ARBA00022679"/>
    </source>
</evidence>
<feature type="transmembrane region" description="Helical" evidence="7">
    <location>
        <begin position="278"/>
        <end position="296"/>
    </location>
</feature>
<dbReference type="PANTHER" id="PTHR22926:SF5">
    <property type="entry name" value="PHOSPHO-N-ACETYLMURAMOYL-PENTAPEPTIDE-TRANSFERASE HOMOLOG"/>
    <property type="match status" value="1"/>
</dbReference>
<dbReference type="Pfam" id="PF00953">
    <property type="entry name" value="Glycos_transf_4"/>
    <property type="match status" value="1"/>
</dbReference>
<organism evidence="8 9">
    <name type="scientific">Ziziphus jujuba</name>
    <name type="common">Chinese jujube</name>
    <name type="synonym">Ziziphus sativa</name>
    <dbReference type="NCBI Taxonomy" id="326968"/>
    <lineage>
        <taxon>Eukaryota</taxon>
        <taxon>Viridiplantae</taxon>
        <taxon>Streptophyta</taxon>
        <taxon>Embryophyta</taxon>
        <taxon>Tracheophyta</taxon>
        <taxon>Spermatophyta</taxon>
        <taxon>Magnoliopsida</taxon>
        <taxon>eudicotyledons</taxon>
        <taxon>Gunneridae</taxon>
        <taxon>Pentapetalae</taxon>
        <taxon>rosids</taxon>
        <taxon>fabids</taxon>
        <taxon>Rosales</taxon>
        <taxon>Rhamnaceae</taxon>
        <taxon>Paliureae</taxon>
        <taxon>Ziziphus</taxon>
    </lineage>
</organism>
<feature type="transmembrane region" description="Helical" evidence="7">
    <location>
        <begin position="177"/>
        <end position="199"/>
    </location>
</feature>
<dbReference type="PANTHER" id="PTHR22926">
    <property type="entry name" value="PHOSPHO-N-ACETYLMURAMOYL-PENTAPEPTIDE-TRANSFERASE"/>
    <property type="match status" value="1"/>
</dbReference>
<keyword evidence="4 7" id="KW-0812">Transmembrane</keyword>
<evidence type="ECO:0000256" key="6">
    <source>
        <dbReference type="ARBA" id="ARBA00023136"/>
    </source>
</evidence>
<protein>
    <submittedName>
        <fullName evidence="9">Phospho-N-acetylmuramoyl-pentapeptide- transferase homolog isoform X1</fullName>
    </submittedName>
</protein>
<dbReference type="NCBIfam" id="TIGR00445">
    <property type="entry name" value="mraY"/>
    <property type="match status" value="1"/>
</dbReference>
<sequence>MPSRSMNVPDLACFLPTLPRLRCDSLLQRSDFSSALKLTGSNIRRRKGRLPLRHVHFRAFDGDSGDISSLDDWGHTEETIPQTISSSDGEDSDAEFVLTPVNDIELPAISVSNNDALTLTAHRLAMLGRQHKRHRIKHGVLVNAGLIIFLIVVLVYVDWCAWRIVRLPLDPFHLTRPFLISVILASCAGYICVPLLYGLKVYQIIRKEGPVRHSLKKRTPTMGGLFFIPVGVLVAKFMAGFSSSEVSGAAAATLAFAAIGLSDDMFSLIKNQNSGLSPWLKILLEAAVGTWFSFWLDTASISSPYGMYTFLKLLVPLPASLGLVCLGKFYLMLTSFCFVSMANGVNLTDGLDGLAGGTAALAFIGMSIAVLPICSDLAIFGASMAGACVGFLLHNRYKASVFMGDTGSVALGGALAAMAACTGMFLPLFVASGIFVMEASSVIMQVMYFKTTNYFLGAGRRLFRMAPFHHHLESCGLKEPVIVAGAYVMSSALALFAGYLGLISA</sequence>
<feature type="transmembrane region" description="Helical" evidence="7">
    <location>
        <begin position="351"/>
        <end position="371"/>
    </location>
</feature>
<comment type="similarity">
    <text evidence="2">Belongs to the glycosyltransferase 4 family. MraY subfamily.</text>
</comment>
<name>A0ABM3I907_ZIZJJ</name>
<keyword evidence="6 7" id="KW-0472">Membrane</keyword>
<comment type="subcellular location">
    <subcellularLocation>
        <location evidence="1">Membrane</location>
        <topology evidence="1">Multi-pass membrane protein</topology>
    </subcellularLocation>
</comment>
<keyword evidence="3 9" id="KW-0808">Transferase</keyword>
<dbReference type="GeneID" id="107409694"/>
<dbReference type="GO" id="GO:0016740">
    <property type="term" value="F:transferase activity"/>
    <property type="evidence" value="ECO:0007669"/>
    <property type="project" value="UniProtKB-KW"/>
</dbReference>
<feature type="transmembrane region" description="Helical" evidence="7">
    <location>
        <begin position="316"/>
        <end position="339"/>
    </location>
</feature>
<keyword evidence="8" id="KW-1185">Reference proteome</keyword>
<evidence type="ECO:0000313" key="9">
    <source>
        <dbReference type="RefSeq" id="XP_048323572.2"/>
    </source>
</evidence>
<dbReference type="RefSeq" id="XP_048323572.2">
    <property type="nucleotide sequence ID" value="XM_048467615.2"/>
</dbReference>
<feature type="transmembrane region" description="Helical" evidence="7">
    <location>
        <begin position="480"/>
        <end position="502"/>
    </location>
</feature>
<gene>
    <name evidence="9" type="primary">LOC107409694</name>
</gene>
<dbReference type="InterPro" id="IPR000715">
    <property type="entry name" value="Glycosyl_transferase_4"/>
</dbReference>
<reference evidence="8" key="1">
    <citation type="submission" date="2025-05" db="UniProtKB">
        <authorList>
            <consortium name="RefSeq"/>
        </authorList>
    </citation>
    <scope>NUCLEOTIDE SEQUENCE [LARGE SCALE GENOMIC DNA]</scope>
</reference>
<proteinExistence type="inferred from homology"/>
<dbReference type="InterPro" id="IPR018480">
    <property type="entry name" value="PNAcMuramoyl-5peptid_Trfase_CS"/>
</dbReference>
<evidence type="ECO:0000256" key="4">
    <source>
        <dbReference type="ARBA" id="ARBA00022692"/>
    </source>
</evidence>
<dbReference type="InterPro" id="IPR003524">
    <property type="entry name" value="PNAcMuramoyl-5peptid_Trfase"/>
</dbReference>
<evidence type="ECO:0000256" key="5">
    <source>
        <dbReference type="ARBA" id="ARBA00022989"/>
    </source>
</evidence>
<dbReference type="Proteomes" id="UP001652623">
    <property type="component" value="Chromosome 1"/>
</dbReference>
<feature type="transmembrane region" description="Helical" evidence="7">
    <location>
        <begin position="220"/>
        <end position="241"/>
    </location>
</feature>